<keyword evidence="4" id="KW-1185">Reference proteome</keyword>
<organism evidence="3 4">
    <name type="scientific">Pseudomonas mangrovi</name>
    <dbReference type="NCBI Taxonomy" id="2161748"/>
    <lineage>
        <taxon>Bacteria</taxon>
        <taxon>Pseudomonadati</taxon>
        <taxon>Pseudomonadota</taxon>
        <taxon>Gammaproteobacteria</taxon>
        <taxon>Pseudomonadales</taxon>
        <taxon>Pseudomonadaceae</taxon>
        <taxon>Pseudomonas</taxon>
    </lineage>
</organism>
<dbReference type="AlphaFoldDB" id="A0A2T5P4W3"/>
<dbReference type="RefSeq" id="WP_108109269.1">
    <property type="nucleotide sequence ID" value="NZ_QASN01000022.1"/>
</dbReference>
<evidence type="ECO:0000313" key="4">
    <source>
        <dbReference type="Proteomes" id="UP000244064"/>
    </source>
</evidence>
<dbReference type="Gene3D" id="1.20.5.300">
    <property type="match status" value="1"/>
</dbReference>
<comment type="caution">
    <text evidence="3">The sequence shown here is derived from an EMBL/GenBank/DDBJ whole genome shotgun (WGS) entry which is preliminary data.</text>
</comment>
<sequence>MSLEQRIDDLESRLAFQDDTLQTLNEVVFAQQQAIERLEMQLQALAKRQAEVLGQLGGADQEEAPPPHY</sequence>
<comment type="similarity">
    <text evidence="1">Belongs to the SlyX family.</text>
</comment>
<feature type="coiled-coil region" evidence="2">
    <location>
        <begin position="7"/>
        <end position="55"/>
    </location>
</feature>
<dbReference type="Proteomes" id="UP000244064">
    <property type="component" value="Unassembled WGS sequence"/>
</dbReference>
<gene>
    <name evidence="1" type="primary">slyX</name>
    <name evidence="3" type="ORF">DBO85_18610</name>
</gene>
<evidence type="ECO:0000256" key="1">
    <source>
        <dbReference type="HAMAP-Rule" id="MF_00715"/>
    </source>
</evidence>
<dbReference type="InterPro" id="IPR007236">
    <property type="entry name" value="SlyX"/>
</dbReference>
<evidence type="ECO:0000256" key="2">
    <source>
        <dbReference type="SAM" id="Coils"/>
    </source>
</evidence>
<dbReference type="Pfam" id="PF04102">
    <property type="entry name" value="SlyX"/>
    <property type="match status" value="1"/>
</dbReference>
<accession>A0A2T5P4W3</accession>
<proteinExistence type="inferred from homology"/>
<dbReference type="PANTHER" id="PTHR36508">
    <property type="entry name" value="PROTEIN SLYX"/>
    <property type="match status" value="1"/>
</dbReference>
<dbReference type="EMBL" id="QASN01000022">
    <property type="protein sequence ID" value="PTU72765.1"/>
    <property type="molecule type" value="Genomic_DNA"/>
</dbReference>
<dbReference type="OrthoDB" id="8606883at2"/>
<evidence type="ECO:0000313" key="3">
    <source>
        <dbReference type="EMBL" id="PTU72765.1"/>
    </source>
</evidence>
<keyword evidence="2" id="KW-0175">Coiled coil</keyword>
<reference evidence="3 4" key="1">
    <citation type="submission" date="2018-04" db="EMBL/GenBank/DDBJ databases">
        <title>Pseudomonas sp. nov., isolated from mangrove soil.</title>
        <authorList>
            <person name="Chen C."/>
        </authorList>
    </citation>
    <scope>NUCLEOTIDE SEQUENCE [LARGE SCALE GENOMIC DNA]</scope>
    <source>
        <strain evidence="3 4">TC-11</strain>
    </source>
</reference>
<dbReference type="PANTHER" id="PTHR36508:SF1">
    <property type="entry name" value="PROTEIN SLYX"/>
    <property type="match status" value="1"/>
</dbReference>
<protein>
    <recommendedName>
        <fullName evidence="1">Protein SlyX homolog</fullName>
    </recommendedName>
</protein>
<dbReference type="NCBIfam" id="NF001421">
    <property type="entry name" value="PRK00295.1"/>
    <property type="match status" value="1"/>
</dbReference>
<dbReference type="HAMAP" id="MF_00715">
    <property type="entry name" value="SlyX"/>
    <property type="match status" value="1"/>
</dbReference>
<name>A0A2T5P4W3_9PSED</name>